<dbReference type="RefSeq" id="WP_349350941.1">
    <property type="nucleotide sequence ID" value="NZ_CP157804.1"/>
</dbReference>
<dbReference type="EMBL" id="CP157804">
    <property type="protein sequence ID" value="XBQ21705.1"/>
    <property type="molecule type" value="Genomic_DNA"/>
</dbReference>
<proteinExistence type="inferred from homology"/>
<dbReference type="Pfam" id="PF00582">
    <property type="entry name" value="Usp"/>
    <property type="match status" value="2"/>
</dbReference>
<dbReference type="AlphaFoldDB" id="A0AAU7MTT0"/>
<dbReference type="InterPro" id="IPR014729">
    <property type="entry name" value="Rossmann-like_a/b/a_fold"/>
</dbReference>
<evidence type="ECO:0000259" key="2">
    <source>
        <dbReference type="Pfam" id="PF00582"/>
    </source>
</evidence>
<dbReference type="PANTHER" id="PTHR46268">
    <property type="entry name" value="STRESS RESPONSE PROTEIN NHAX"/>
    <property type="match status" value="1"/>
</dbReference>
<feature type="domain" description="UspA" evidence="2">
    <location>
        <begin position="149"/>
        <end position="272"/>
    </location>
</feature>
<dbReference type="CDD" id="cd00293">
    <property type="entry name" value="USP-like"/>
    <property type="match status" value="2"/>
</dbReference>
<protein>
    <submittedName>
        <fullName evidence="3">Universal stress protein</fullName>
    </submittedName>
</protein>
<dbReference type="SUPFAM" id="SSF52402">
    <property type="entry name" value="Adenine nucleotide alpha hydrolases-like"/>
    <property type="match status" value="2"/>
</dbReference>
<dbReference type="KEGG" id="fld:ABNE31_08825"/>
<name>A0AAU7MTT0_9FLAO</name>
<evidence type="ECO:0000256" key="1">
    <source>
        <dbReference type="ARBA" id="ARBA00008791"/>
    </source>
</evidence>
<dbReference type="InterPro" id="IPR006015">
    <property type="entry name" value="Universal_stress_UspA"/>
</dbReference>
<accession>A0AAU7MTT0</accession>
<feature type="domain" description="UspA" evidence="2">
    <location>
        <begin position="1"/>
        <end position="140"/>
    </location>
</feature>
<organism evidence="3">
    <name type="scientific">Flagellimonas sp. MMG031</name>
    <dbReference type="NCBI Taxonomy" id="3158549"/>
    <lineage>
        <taxon>Bacteria</taxon>
        <taxon>Pseudomonadati</taxon>
        <taxon>Bacteroidota</taxon>
        <taxon>Flavobacteriia</taxon>
        <taxon>Flavobacteriales</taxon>
        <taxon>Flavobacteriaceae</taxon>
        <taxon>Flagellimonas</taxon>
    </lineage>
</organism>
<evidence type="ECO:0000313" key="3">
    <source>
        <dbReference type="EMBL" id="XBQ21705.1"/>
    </source>
</evidence>
<sequence>MKKILVPVDFSDFSKYALEVASKLAKQHGSGIVLLHMIGMSDSVLANSELAEEAEAKYFLKLAKDKIKELTGQKYLKGIAVNAIIQNYKDFEEVNKVAQEQDCDLIVMGSHGASGIRELFVGSNTEKVVRSSDLPVMVIKSKPEAFHLQRIVMACDLDLENISVYKKAKQFAESNGASLEMVYVHSAGANFMGRDDVTQRLEAFKQELGKDVNINFYDHNSVEKGILQYCFEKNADLLVIPTHGRKGLARFIVGSLAETVSNHAKIPVMTIRI</sequence>
<dbReference type="InterPro" id="IPR006016">
    <property type="entry name" value="UspA"/>
</dbReference>
<reference evidence="3" key="1">
    <citation type="submission" date="2024-05" db="EMBL/GenBank/DDBJ databases">
        <title>Draft Genome Sequences of Flagellimonas sp. MMG031 and Marinobacter sp. MMG032 Isolated from the dinoflagellate Symbiodinium pilosum.</title>
        <authorList>
            <person name="Shikuma N.J."/>
            <person name="Farrell M.V."/>
        </authorList>
    </citation>
    <scope>NUCLEOTIDE SEQUENCE</scope>
    <source>
        <strain evidence="3">MMG031</strain>
    </source>
</reference>
<gene>
    <name evidence="3" type="ORF">ABNE31_08825</name>
</gene>
<dbReference type="PANTHER" id="PTHR46268:SF6">
    <property type="entry name" value="UNIVERSAL STRESS PROTEIN UP12"/>
    <property type="match status" value="1"/>
</dbReference>
<dbReference type="Gene3D" id="3.40.50.620">
    <property type="entry name" value="HUPs"/>
    <property type="match status" value="2"/>
</dbReference>
<comment type="similarity">
    <text evidence="1">Belongs to the universal stress protein A family.</text>
</comment>
<dbReference type="PRINTS" id="PR01438">
    <property type="entry name" value="UNVRSLSTRESS"/>
</dbReference>